<organism evidence="2">
    <name type="scientific">bioreactor metagenome</name>
    <dbReference type="NCBI Taxonomy" id="1076179"/>
    <lineage>
        <taxon>unclassified sequences</taxon>
        <taxon>metagenomes</taxon>
        <taxon>ecological metagenomes</taxon>
    </lineage>
</organism>
<gene>
    <name evidence="2" type="ORF">SDC9_73549</name>
</gene>
<dbReference type="Gene3D" id="2.60.40.10">
    <property type="entry name" value="Immunoglobulins"/>
    <property type="match status" value="1"/>
</dbReference>
<accession>A0A644YLQ2</accession>
<evidence type="ECO:0000313" key="2">
    <source>
        <dbReference type="EMBL" id="MPM27044.1"/>
    </source>
</evidence>
<evidence type="ECO:0000259" key="1">
    <source>
        <dbReference type="Pfam" id="PF16158"/>
    </source>
</evidence>
<dbReference type="PANTHER" id="PTHR20930">
    <property type="entry name" value="OVARIAN CARCINOMA ANTIGEN CA125-RELATED"/>
    <property type="match status" value="1"/>
</dbReference>
<dbReference type="Pfam" id="PF16158">
    <property type="entry name" value="N_BRCA1_IG"/>
    <property type="match status" value="1"/>
</dbReference>
<protein>
    <recommendedName>
        <fullName evidence="1">Nbr1 FW domain-containing protein</fullName>
    </recommendedName>
</protein>
<sequence length="354" mass="38128">MIFRLNRFILWLIVVLILSGCTPVLSVDTQPDATAIQVTASLFPTATNLPVTLTPLPSPTTTSTPLVTPMPSVQGTTFIFIGETVPDGTNFQPGQIFQKTWTLKNGGNSTWDKDFSLVRTSSSPANETLGSLEQIPLPEEAKPGETIQIGVDLVVPKQNGQYTVFYQLQDGTGLPVPNSQIWVTITVGNIPLPGSGGVTAQLLTASMENAEFTVDFCMQLPDGRQWYPWNVILSANQQQYSPSGSRIDPVGATTANKCFSFSFPVSISSGTTYQLALGKAELPPEVHQAENCAYAQTTLRATYPGLDFKCAGPGSWYTNLVLPSSMTKEQADQLILDAMSSSIYGPWILNGIAP</sequence>
<dbReference type="PANTHER" id="PTHR20930:SF0">
    <property type="entry name" value="PROTEIN ILRUN"/>
    <property type="match status" value="1"/>
</dbReference>
<name>A0A644YLQ2_9ZZZZ</name>
<feature type="domain" description="Nbr1 FW" evidence="1">
    <location>
        <begin position="84"/>
        <end position="187"/>
    </location>
</feature>
<dbReference type="InterPro" id="IPR032350">
    <property type="entry name" value="Nbr1_FW"/>
</dbReference>
<dbReference type="AlphaFoldDB" id="A0A644YLQ2"/>
<comment type="caution">
    <text evidence="2">The sequence shown here is derived from an EMBL/GenBank/DDBJ whole genome shotgun (WGS) entry which is preliminary data.</text>
</comment>
<dbReference type="CDD" id="cd14947">
    <property type="entry name" value="NBR1_like"/>
    <property type="match status" value="1"/>
</dbReference>
<proteinExistence type="predicted"/>
<dbReference type="EMBL" id="VSSQ01004892">
    <property type="protein sequence ID" value="MPM27044.1"/>
    <property type="molecule type" value="Genomic_DNA"/>
</dbReference>
<reference evidence="2" key="1">
    <citation type="submission" date="2019-08" db="EMBL/GenBank/DDBJ databases">
        <authorList>
            <person name="Kucharzyk K."/>
            <person name="Murdoch R.W."/>
            <person name="Higgins S."/>
            <person name="Loffler F."/>
        </authorList>
    </citation>
    <scope>NUCLEOTIDE SEQUENCE</scope>
</reference>
<dbReference type="PROSITE" id="PS51257">
    <property type="entry name" value="PROKAR_LIPOPROTEIN"/>
    <property type="match status" value="1"/>
</dbReference>
<dbReference type="InterPro" id="IPR013783">
    <property type="entry name" value="Ig-like_fold"/>
</dbReference>